<dbReference type="Gene3D" id="2.40.10.390">
    <property type="match status" value="1"/>
</dbReference>
<dbReference type="EMBL" id="LGIY01000041">
    <property type="protein sequence ID" value="POE38995.1"/>
    <property type="molecule type" value="Genomic_DNA"/>
</dbReference>
<dbReference type="InterPro" id="IPR035255">
    <property type="entry name" value="DUF5348"/>
</dbReference>
<dbReference type="Pfam" id="PF17295">
    <property type="entry name" value="DUF5348"/>
    <property type="match status" value="1"/>
</dbReference>
<feature type="domain" description="DUF5348" evidence="1">
    <location>
        <begin position="7"/>
        <end position="65"/>
    </location>
</feature>
<evidence type="ECO:0000259" key="1">
    <source>
        <dbReference type="Pfam" id="PF17295"/>
    </source>
</evidence>
<reference evidence="2 3" key="1">
    <citation type="journal article" date="2015" name="J. Am. Soc. Brew. Chem.">
        <title>Dissolved carbon dioxide selects for lactic acid bacteria able to grow in and spoil packaged beer.</title>
        <authorList>
            <person name="Bergsveinson J."/>
            <person name="Redekop A."/>
            <person name="Zoerb S."/>
            <person name="Ziola B."/>
        </authorList>
    </citation>
    <scope>NUCLEOTIDE SEQUENCE [LARGE SCALE GENOMIC DNA]</scope>
    <source>
        <strain evidence="2 3">CCC B1205</strain>
    </source>
</reference>
<protein>
    <recommendedName>
        <fullName evidence="1">DUF5348 domain-containing protein</fullName>
    </recommendedName>
</protein>
<dbReference type="RefSeq" id="WP_103220196.1">
    <property type="nucleotide sequence ID" value="NZ_LGIY01000041.1"/>
</dbReference>
<organism evidence="2 3">
    <name type="scientific">Lacticaseibacillus paracasei</name>
    <name type="common">Lactobacillus paracasei</name>
    <dbReference type="NCBI Taxonomy" id="1597"/>
    <lineage>
        <taxon>Bacteria</taxon>
        <taxon>Bacillati</taxon>
        <taxon>Bacillota</taxon>
        <taxon>Bacilli</taxon>
        <taxon>Lactobacillales</taxon>
        <taxon>Lactobacillaceae</taxon>
        <taxon>Lacticaseibacillus</taxon>
    </lineage>
</organism>
<comment type="caution">
    <text evidence="2">The sequence shown here is derived from an EMBL/GenBank/DDBJ whole genome shotgun (WGS) entry which is preliminary data.</text>
</comment>
<evidence type="ECO:0000313" key="2">
    <source>
        <dbReference type="EMBL" id="POE38995.1"/>
    </source>
</evidence>
<accession>A0ABD6VWQ2</accession>
<proteinExistence type="predicted"/>
<evidence type="ECO:0000313" key="3">
    <source>
        <dbReference type="Proteomes" id="UP000237433"/>
    </source>
</evidence>
<dbReference type="Proteomes" id="UP000237433">
    <property type="component" value="Unassembled WGS sequence"/>
</dbReference>
<dbReference type="AlphaFoldDB" id="A0ABD6VWQ2"/>
<name>A0ABD6VWQ2_LACPA</name>
<sequence>MNIIKARIRFNLDTDRYAIYFDGHQTLPPYDLQAGDQVYLILKNGHAYKSAIEYNQETNHWYLRGVPPTPTIDGWPAVYPHDAAVANGFDFNKPY</sequence>
<gene>
    <name evidence="2" type="ORF">ACX51_14955</name>
</gene>